<dbReference type="Pfam" id="PF16795">
    <property type="entry name" value="Phage_integr_3"/>
    <property type="match status" value="1"/>
</dbReference>
<dbReference type="KEGG" id="sis:LS215_1845"/>
<evidence type="ECO:0000259" key="2">
    <source>
        <dbReference type="Pfam" id="PF07935"/>
    </source>
</evidence>
<dbReference type="GO" id="GO:0015074">
    <property type="term" value="P:DNA integration"/>
    <property type="evidence" value="ECO:0007669"/>
    <property type="project" value="InterPro"/>
</dbReference>
<name>C3MR28_SACI2</name>
<dbReference type="GO" id="GO:0006310">
    <property type="term" value="P:DNA recombination"/>
    <property type="evidence" value="ECO:0007669"/>
    <property type="project" value="UniProtKB-KW"/>
</dbReference>
<dbReference type="InterPro" id="IPR012922">
    <property type="entry name" value="ORF_D-335"/>
</dbReference>
<accession>C3MR28</accession>
<dbReference type="HOGENOM" id="CLU_720840_0_0_2"/>
<dbReference type="SUPFAM" id="SSF56349">
    <property type="entry name" value="DNA breaking-rejoining enzymes"/>
    <property type="match status" value="1"/>
</dbReference>
<dbReference type="InterPro" id="IPR011010">
    <property type="entry name" value="DNA_brk_join_enz"/>
</dbReference>
<dbReference type="InterPro" id="IPR013762">
    <property type="entry name" value="Integrase-like_cat_sf"/>
</dbReference>
<organism evidence="4 5">
    <name type="scientific">Saccharolobus islandicus (strain L.S.2.15 / Lassen #1)</name>
    <name type="common">Sulfolobus islandicus</name>
    <dbReference type="NCBI Taxonomy" id="429572"/>
    <lineage>
        <taxon>Archaea</taxon>
        <taxon>Thermoproteota</taxon>
        <taxon>Thermoprotei</taxon>
        <taxon>Sulfolobales</taxon>
        <taxon>Sulfolobaceae</taxon>
        <taxon>Saccharolobus</taxon>
    </lineage>
</organism>
<evidence type="ECO:0000313" key="4">
    <source>
        <dbReference type="EMBL" id="ACP35841.1"/>
    </source>
</evidence>
<gene>
    <name evidence="4" type="ordered locus">LS215_1845</name>
</gene>
<evidence type="ECO:0000256" key="1">
    <source>
        <dbReference type="ARBA" id="ARBA00023172"/>
    </source>
</evidence>
<reference evidence="4 5" key="1">
    <citation type="journal article" date="2009" name="Proc. Natl. Acad. Sci. U.S.A.">
        <title>Biogeography of the Sulfolobus islandicus pan-genome.</title>
        <authorList>
            <person name="Reno M.L."/>
            <person name="Held N.L."/>
            <person name="Fields C.J."/>
            <person name="Burke P.V."/>
            <person name="Whitaker R.J."/>
        </authorList>
    </citation>
    <scope>NUCLEOTIDE SEQUENCE [LARGE SCALE GENOMIC DNA]</scope>
    <source>
        <strain evidence="5">L.S.2.15 / Lassen #1</strain>
    </source>
</reference>
<protein>
    <submittedName>
        <fullName evidence="4">ORF D-335 domain protein</fullName>
    </submittedName>
</protein>
<dbReference type="EMBL" id="CP001399">
    <property type="protein sequence ID" value="ACP35841.1"/>
    <property type="molecule type" value="Genomic_DNA"/>
</dbReference>
<evidence type="ECO:0000313" key="5">
    <source>
        <dbReference type="Proteomes" id="UP000001747"/>
    </source>
</evidence>
<proteinExistence type="predicted"/>
<feature type="domain" description="ORF D-335-like" evidence="2">
    <location>
        <begin position="19"/>
        <end position="84"/>
    </location>
</feature>
<sequence length="383" mass="43967">MLKSLYDRKGASLNMVYRVFSAGQYKIRQRGKKYYVYKIEKDNEGNRKDHYVGPLDKVVKITLGVLGGVPPNAVDRPGFEPGTSRMPTFERGETPLSNTPMITGVITNENNNRRGNCLEITPLLIELFRIDLSKEGVKESTLKGWLYYLQKAVGKKLCTAEDIRRLWANGSQRMWKESLSRFFSWYAKKYEADELIAKLRKGLPEKVKRGVDTYVPTDAEVLKLRDSLPPMYTDVYNILVCTGLRLTEALYLLNNKDKLRVVDLGQIVRIHLDLMRKSKNALVCYLPKSVFQSLKPLHVHEDTVQKAFCDSGLCEKYLRKWFNQKVRQTVKDRDLAEFLEGRISGLSVGAVHYTDLIALADKEYPKVFEVIKPFIKKGVLTRS</sequence>
<dbReference type="Pfam" id="PF07935">
    <property type="entry name" value="SSV1_ORF_D-335"/>
    <property type="match status" value="1"/>
</dbReference>
<dbReference type="InterPro" id="IPR031857">
    <property type="entry name" value="Integrase_SSV1_C"/>
</dbReference>
<keyword evidence="1" id="KW-0233">DNA recombination</keyword>
<evidence type="ECO:0000259" key="3">
    <source>
        <dbReference type="Pfam" id="PF16795"/>
    </source>
</evidence>
<dbReference type="AlphaFoldDB" id="C3MR28"/>
<dbReference type="Gene3D" id="1.10.443.10">
    <property type="entry name" value="Intergrase catalytic core"/>
    <property type="match status" value="1"/>
</dbReference>
<dbReference type="GO" id="GO:0003677">
    <property type="term" value="F:DNA binding"/>
    <property type="evidence" value="ECO:0007669"/>
    <property type="project" value="InterPro"/>
</dbReference>
<dbReference type="Proteomes" id="UP000001747">
    <property type="component" value="Chromosome"/>
</dbReference>
<feature type="domain" description="Integrase SSV1 C-terminal" evidence="3">
    <location>
        <begin position="214"/>
        <end position="369"/>
    </location>
</feature>